<dbReference type="InterPro" id="IPR050730">
    <property type="entry name" value="UBX_domain-protein"/>
</dbReference>
<reference evidence="5 6" key="1">
    <citation type="submission" date="2013-09" db="EMBL/GenBank/DDBJ databases">
        <title>Corchorus capsularis genome sequencing.</title>
        <authorList>
            <person name="Alam M."/>
            <person name="Haque M.S."/>
            <person name="Islam M.S."/>
            <person name="Emdad E.M."/>
            <person name="Islam M.M."/>
            <person name="Ahmed B."/>
            <person name="Halim A."/>
            <person name="Hossen Q.M.M."/>
            <person name="Hossain M.Z."/>
            <person name="Ahmed R."/>
            <person name="Khan M.M."/>
            <person name="Islam R."/>
            <person name="Rashid M.M."/>
            <person name="Khan S.A."/>
            <person name="Rahman M.S."/>
            <person name="Alam M."/>
        </authorList>
    </citation>
    <scope>NUCLEOTIDE SEQUENCE [LARGE SCALE GENOMIC DNA]</scope>
    <source>
        <strain evidence="6">cv. CVL-1</strain>
        <tissue evidence="5">Whole seedling</tissue>
    </source>
</reference>
<dbReference type="STRING" id="210143.A0A1R3GPL3"/>
<feature type="compositionally biased region" description="Polar residues" evidence="3">
    <location>
        <begin position="136"/>
        <end position="151"/>
    </location>
</feature>
<sequence>MAATLRPSSFPFCAVIAPAAGNSIAVLQQMEGPIDPAELVEILQRTVEEQGSAFGREEEQMRARIQEAERLRAIEKEEAKLRADRQLREEQDAAYFAALRIDQEKERLRNARAQKPGDASIRQMPSPTGKQIGKTRLNSSTREPQHTQGTQTTQILIRFPNGERREQSFASTDTILSVYRYIDSLGLPGLGNYRLISSFPRKIYGVDQMGMTLKDAGLLPRASLFLELL</sequence>
<dbReference type="EMBL" id="AWWV01013800">
    <property type="protein sequence ID" value="OMO60011.1"/>
    <property type="molecule type" value="Genomic_DNA"/>
</dbReference>
<keyword evidence="1" id="KW-0833">Ubl conjugation pathway</keyword>
<organism evidence="5 6">
    <name type="scientific">Corchorus capsularis</name>
    <name type="common">Jute</name>
    <dbReference type="NCBI Taxonomy" id="210143"/>
    <lineage>
        <taxon>Eukaryota</taxon>
        <taxon>Viridiplantae</taxon>
        <taxon>Streptophyta</taxon>
        <taxon>Embryophyta</taxon>
        <taxon>Tracheophyta</taxon>
        <taxon>Spermatophyta</taxon>
        <taxon>Magnoliopsida</taxon>
        <taxon>eudicotyledons</taxon>
        <taxon>Gunneridae</taxon>
        <taxon>Pentapetalae</taxon>
        <taxon>rosids</taxon>
        <taxon>malvids</taxon>
        <taxon>Malvales</taxon>
        <taxon>Malvaceae</taxon>
        <taxon>Grewioideae</taxon>
        <taxon>Apeibeae</taxon>
        <taxon>Corchorus</taxon>
    </lineage>
</organism>
<dbReference type="OrthoDB" id="1026733at2759"/>
<dbReference type="GO" id="GO:0005783">
    <property type="term" value="C:endoplasmic reticulum"/>
    <property type="evidence" value="ECO:0007669"/>
    <property type="project" value="TreeGrafter"/>
</dbReference>
<dbReference type="SMART" id="SM00166">
    <property type="entry name" value="UBX"/>
    <property type="match status" value="1"/>
</dbReference>
<dbReference type="Gramene" id="OMO60011">
    <property type="protein sequence ID" value="OMO60011"/>
    <property type="gene ID" value="CCACVL1_24470"/>
</dbReference>
<feature type="coiled-coil region" evidence="2">
    <location>
        <begin position="58"/>
        <end position="91"/>
    </location>
</feature>
<comment type="caution">
    <text evidence="5">The sequence shown here is derived from an EMBL/GenBank/DDBJ whole genome shotgun (WGS) entry which is preliminary data.</text>
</comment>
<evidence type="ECO:0000256" key="3">
    <source>
        <dbReference type="SAM" id="MobiDB-lite"/>
    </source>
</evidence>
<feature type="region of interest" description="Disordered" evidence="3">
    <location>
        <begin position="108"/>
        <end position="151"/>
    </location>
</feature>
<dbReference type="PROSITE" id="PS50033">
    <property type="entry name" value="UBX"/>
    <property type="match status" value="1"/>
</dbReference>
<dbReference type="OMA" id="EYEADEH"/>
<keyword evidence="2" id="KW-0175">Coiled coil</keyword>
<dbReference type="InterPro" id="IPR029071">
    <property type="entry name" value="Ubiquitin-like_domsf"/>
</dbReference>
<keyword evidence="6" id="KW-1185">Reference proteome</keyword>
<evidence type="ECO:0000313" key="6">
    <source>
        <dbReference type="Proteomes" id="UP000188268"/>
    </source>
</evidence>
<gene>
    <name evidence="5" type="ORF">CCACVL1_24470</name>
</gene>
<dbReference type="Gene3D" id="3.10.20.90">
    <property type="entry name" value="Phosphatidylinositol 3-kinase Catalytic Subunit, Chain A, domain 1"/>
    <property type="match status" value="1"/>
</dbReference>
<dbReference type="SUPFAM" id="SSF54236">
    <property type="entry name" value="Ubiquitin-like"/>
    <property type="match status" value="1"/>
</dbReference>
<dbReference type="InterPro" id="IPR001012">
    <property type="entry name" value="UBX_dom"/>
</dbReference>
<evidence type="ECO:0000256" key="2">
    <source>
        <dbReference type="SAM" id="Coils"/>
    </source>
</evidence>
<proteinExistence type="predicted"/>
<feature type="domain" description="UBX" evidence="4">
    <location>
        <begin position="148"/>
        <end position="226"/>
    </location>
</feature>
<dbReference type="Proteomes" id="UP000188268">
    <property type="component" value="Unassembled WGS sequence"/>
</dbReference>
<protein>
    <recommendedName>
        <fullName evidence="4">UBX domain-containing protein</fullName>
    </recommendedName>
</protein>
<evidence type="ECO:0000313" key="5">
    <source>
        <dbReference type="EMBL" id="OMO60011.1"/>
    </source>
</evidence>
<dbReference type="Pfam" id="PF00789">
    <property type="entry name" value="UBX"/>
    <property type="match status" value="1"/>
</dbReference>
<accession>A0A1R3GPL3</accession>
<dbReference type="CDD" id="cd01767">
    <property type="entry name" value="UBX"/>
    <property type="match status" value="1"/>
</dbReference>
<dbReference type="PANTHER" id="PTHR23322:SF71">
    <property type="entry name" value="UBIQUITIN-ASSOCIATED (UBA) PROTEIN-RELATED"/>
    <property type="match status" value="1"/>
</dbReference>
<dbReference type="GO" id="GO:0043130">
    <property type="term" value="F:ubiquitin binding"/>
    <property type="evidence" value="ECO:0007669"/>
    <property type="project" value="TreeGrafter"/>
</dbReference>
<dbReference type="AlphaFoldDB" id="A0A1R3GPL3"/>
<dbReference type="PANTHER" id="PTHR23322">
    <property type="entry name" value="FAS-ASSOCIATED PROTEIN"/>
    <property type="match status" value="1"/>
</dbReference>
<dbReference type="GO" id="GO:0036503">
    <property type="term" value="P:ERAD pathway"/>
    <property type="evidence" value="ECO:0007669"/>
    <property type="project" value="TreeGrafter"/>
</dbReference>
<evidence type="ECO:0000259" key="4">
    <source>
        <dbReference type="PROSITE" id="PS50033"/>
    </source>
</evidence>
<name>A0A1R3GPL3_COCAP</name>
<evidence type="ECO:0000256" key="1">
    <source>
        <dbReference type="ARBA" id="ARBA00022786"/>
    </source>
</evidence>